<dbReference type="EMBL" id="JAUSTW010000014">
    <property type="protein sequence ID" value="MDQ0201983.1"/>
    <property type="molecule type" value="Genomic_DNA"/>
</dbReference>
<proteinExistence type="predicted"/>
<sequence length="329" mass="39033">MQTDRKTQRKGSRTSHSNNCFKQTEQKMTLFEMFERFMAFKQTEGLAKPTIQGYYEHFHYLNDYLGGDVPNEEVTVELFRNYIGYMLNDQGLKPTTVNVRIRTNRAFLRHCYQEEWIEIPIHEKFKPIKTPEDEIQSFTPAEIKALLNQVDDSRFVGFRDKVMIYVLLDTMVGILELLNMRRSNVDLKSGYIKLEPHETKTKRSRSVPISTKTIKLLEEYMRESDDFGSEFLFVSYDGRKILSNTWRRRLTELGEMAGISNKRVSPHTFRHTGALFYTMNGGDPFSLQKILGHSDMSMVRKYRMGKERNYPGYYHPKYRWLSFWKFESF</sequence>
<evidence type="ECO:0000256" key="2">
    <source>
        <dbReference type="ARBA" id="ARBA00023172"/>
    </source>
</evidence>
<dbReference type="InterPro" id="IPR013762">
    <property type="entry name" value="Integrase-like_cat_sf"/>
</dbReference>
<name>A0ABT9Y2D8_9BACI</name>
<dbReference type="Proteomes" id="UP001224122">
    <property type="component" value="Unassembled WGS sequence"/>
</dbReference>
<evidence type="ECO:0000259" key="5">
    <source>
        <dbReference type="PROSITE" id="PS51900"/>
    </source>
</evidence>
<comment type="caution">
    <text evidence="6">The sequence shown here is derived from an EMBL/GenBank/DDBJ whole genome shotgun (WGS) entry which is preliminary data.</text>
</comment>
<gene>
    <name evidence="6" type="ORF">J2S10_005194</name>
</gene>
<dbReference type="InterPro" id="IPR044068">
    <property type="entry name" value="CB"/>
</dbReference>
<keyword evidence="1 3" id="KW-0238">DNA-binding</keyword>
<evidence type="ECO:0000259" key="4">
    <source>
        <dbReference type="PROSITE" id="PS51898"/>
    </source>
</evidence>
<dbReference type="InterPro" id="IPR002104">
    <property type="entry name" value="Integrase_catalytic"/>
</dbReference>
<evidence type="ECO:0000313" key="7">
    <source>
        <dbReference type="Proteomes" id="UP001224122"/>
    </source>
</evidence>
<feature type="domain" description="Core-binding (CB)" evidence="5">
    <location>
        <begin position="28"/>
        <end position="112"/>
    </location>
</feature>
<feature type="domain" description="Tyr recombinase" evidence="4">
    <location>
        <begin position="133"/>
        <end position="315"/>
    </location>
</feature>
<dbReference type="InterPro" id="IPR010998">
    <property type="entry name" value="Integrase_recombinase_N"/>
</dbReference>
<dbReference type="SUPFAM" id="SSF56349">
    <property type="entry name" value="DNA breaking-rejoining enzymes"/>
    <property type="match status" value="1"/>
</dbReference>
<dbReference type="InterPro" id="IPR011010">
    <property type="entry name" value="DNA_brk_join_enz"/>
</dbReference>
<dbReference type="Gene3D" id="1.10.443.10">
    <property type="entry name" value="Intergrase catalytic core"/>
    <property type="match status" value="1"/>
</dbReference>
<reference evidence="6 7" key="1">
    <citation type="submission" date="2023-07" db="EMBL/GenBank/DDBJ databases">
        <title>Genomic Encyclopedia of Type Strains, Phase IV (KMG-IV): sequencing the most valuable type-strain genomes for metagenomic binning, comparative biology and taxonomic classification.</title>
        <authorList>
            <person name="Goeker M."/>
        </authorList>
    </citation>
    <scope>NUCLEOTIDE SEQUENCE [LARGE SCALE GENOMIC DNA]</scope>
    <source>
        <strain evidence="6 7">DSM 27594</strain>
    </source>
</reference>
<dbReference type="Pfam" id="PF13102">
    <property type="entry name" value="Phage_int_SAM_5"/>
    <property type="match status" value="1"/>
</dbReference>
<keyword evidence="7" id="KW-1185">Reference proteome</keyword>
<dbReference type="PROSITE" id="PS51898">
    <property type="entry name" value="TYR_RECOMBINASE"/>
    <property type="match status" value="1"/>
</dbReference>
<dbReference type="Pfam" id="PF00589">
    <property type="entry name" value="Phage_integrase"/>
    <property type="match status" value="1"/>
</dbReference>
<dbReference type="Gene3D" id="1.10.150.130">
    <property type="match status" value="1"/>
</dbReference>
<dbReference type="PANTHER" id="PTHR30349">
    <property type="entry name" value="PHAGE INTEGRASE-RELATED"/>
    <property type="match status" value="1"/>
</dbReference>
<organism evidence="6 7">
    <name type="scientific">Neobacillus ginsengisoli</name>
    <dbReference type="NCBI Taxonomy" id="904295"/>
    <lineage>
        <taxon>Bacteria</taxon>
        <taxon>Bacillati</taxon>
        <taxon>Bacillota</taxon>
        <taxon>Bacilli</taxon>
        <taxon>Bacillales</taxon>
        <taxon>Bacillaceae</taxon>
        <taxon>Neobacillus</taxon>
    </lineage>
</organism>
<dbReference type="InterPro" id="IPR025269">
    <property type="entry name" value="SAM-like_dom"/>
</dbReference>
<accession>A0ABT9Y2D8</accession>
<dbReference type="PROSITE" id="PS51900">
    <property type="entry name" value="CB"/>
    <property type="match status" value="1"/>
</dbReference>
<dbReference type="CDD" id="cd00397">
    <property type="entry name" value="DNA_BRE_C"/>
    <property type="match status" value="1"/>
</dbReference>
<keyword evidence="2" id="KW-0233">DNA recombination</keyword>
<evidence type="ECO:0000313" key="6">
    <source>
        <dbReference type="EMBL" id="MDQ0201983.1"/>
    </source>
</evidence>
<protein>
    <submittedName>
        <fullName evidence="6">Integrase/recombinase XerD</fullName>
    </submittedName>
</protein>
<dbReference type="RefSeq" id="WP_307413760.1">
    <property type="nucleotide sequence ID" value="NZ_JAUSTW010000014.1"/>
</dbReference>
<dbReference type="InterPro" id="IPR050090">
    <property type="entry name" value="Tyrosine_recombinase_XerCD"/>
</dbReference>
<evidence type="ECO:0000256" key="3">
    <source>
        <dbReference type="PROSITE-ProRule" id="PRU01248"/>
    </source>
</evidence>
<evidence type="ECO:0000256" key="1">
    <source>
        <dbReference type="ARBA" id="ARBA00023125"/>
    </source>
</evidence>